<evidence type="ECO:0000256" key="6">
    <source>
        <dbReference type="SAM" id="MobiDB-lite"/>
    </source>
</evidence>
<dbReference type="AlphaFoldDB" id="H1UZ79"/>
<evidence type="ECO:0000256" key="2">
    <source>
        <dbReference type="ARBA" id="ARBA00022448"/>
    </source>
</evidence>
<keyword evidence="3 7" id="KW-0812">Transmembrane</keyword>
<comment type="subcellular location">
    <subcellularLocation>
        <location evidence="1">Membrane</location>
        <topology evidence="1">Multi-pass membrane protein</topology>
    </subcellularLocation>
</comment>
<proteinExistence type="predicted"/>
<dbReference type="PANTHER" id="PTHR43791:SF97">
    <property type="entry name" value="ALLANTOATE TRANSPORTER, PUTATIVE (AFU_ORTHOLOGUE AFUA_1G14700)-RELATED"/>
    <property type="match status" value="1"/>
</dbReference>
<feature type="transmembrane region" description="Helical" evidence="7">
    <location>
        <begin position="12"/>
        <end position="33"/>
    </location>
</feature>
<evidence type="ECO:0000313" key="8">
    <source>
        <dbReference type="EMBL" id="CCF33280.1"/>
    </source>
</evidence>
<evidence type="ECO:0000256" key="7">
    <source>
        <dbReference type="SAM" id="Phobius"/>
    </source>
</evidence>
<protein>
    <submittedName>
        <fullName evidence="8">Uncharacterized protein</fullName>
    </submittedName>
</protein>
<dbReference type="EMBL" id="CACQ02000697">
    <property type="protein sequence ID" value="CCF33280.1"/>
    <property type="molecule type" value="Genomic_DNA"/>
</dbReference>
<evidence type="ECO:0000313" key="9">
    <source>
        <dbReference type="Proteomes" id="UP000007174"/>
    </source>
</evidence>
<accession>H1UZ79</accession>
<evidence type="ECO:0000256" key="3">
    <source>
        <dbReference type="ARBA" id="ARBA00022692"/>
    </source>
</evidence>
<dbReference type="VEuPathDB" id="FungiDB:CH63R_10078"/>
<sequence length="106" mass="11957">MASNIKGNTKKSVVSAIFFIFYCIGCIVGPQLWQKQDAPRYTKGCITSIVSFCCLIVAFFVHYFTSKVSNSKRDKLATQSGTNYDEGMDSDSDLTERQDKGFRYTH</sequence>
<keyword evidence="4 7" id="KW-1133">Transmembrane helix</keyword>
<dbReference type="GO" id="GO:0022857">
    <property type="term" value="F:transmembrane transporter activity"/>
    <property type="evidence" value="ECO:0007669"/>
    <property type="project" value="TreeGrafter"/>
</dbReference>
<evidence type="ECO:0000256" key="4">
    <source>
        <dbReference type="ARBA" id="ARBA00022989"/>
    </source>
</evidence>
<dbReference type="eggNOG" id="KOG2533">
    <property type="taxonomic scope" value="Eukaryota"/>
</dbReference>
<evidence type="ECO:0000256" key="5">
    <source>
        <dbReference type="ARBA" id="ARBA00023136"/>
    </source>
</evidence>
<evidence type="ECO:0000256" key="1">
    <source>
        <dbReference type="ARBA" id="ARBA00004141"/>
    </source>
</evidence>
<feature type="region of interest" description="Disordered" evidence="6">
    <location>
        <begin position="71"/>
        <end position="106"/>
    </location>
</feature>
<feature type="compositionally biased region" description="Basic and acidic residues" evidence="6">
    <location>
        <begin position="94"/>
        <end position="106"/>
    </location>
</feature>
<name>H1UZ79_COLHI</name>
<keyword evidence="5 7" id="KW-0472">Membrane</keyword>
<dbReference type="PANTHER" id="PTHR43791">
    <property type="entry name" value="PERMEASE-RELATED"/>
    <property type="match status" value="1"/>
</dbReference>
<dbReference type="GO" id="GO:0016020">
    <property type="term" value="C:membrane"/>
    <property type="evidence" value="ECO:0007669"/>
    <property type="project" value="UniProtKB-SubCell"/>
</dbReference>
<keyword evidence="2" id="KW-0813">Transport</keyword>
<gene>
    <name evidence="8" type="ORF">CH063_05499</name>
</gene>
<dbReference type="Proteomes" id="UP000007174">
    <property type="component" value="Unassembled WGS sequence"/>
</dbReference>
<organism evidence="8 9">
    <name type="scientific">Colletotrichum higginsianum (strain IMI 349063)</name>
    <name type="common">Crucifer anthracnose fungus</name>
    <dbReference type="NCBI Taxonomy" id="759273"/>
    <lineage>
        <taxon>Eukaryota</taxon>
        <taxon>Fungi</taxon>
        <taxon>Dikarya</taxon>
        <taxon>Ascomycota</taxon>
        <taxon>Pezizomycotina</taxon>
        <taxon>Sordariomycetes</taxon>
        <taxon>Hypocreomycetidae</taxon>
        <taxon>Glomerellales</taxon>
        <taxon>Glomerellaceae</taxon>
        <taxon>Colletotrichum</taxon>
        <taxon>Colletotrichum destructivum species complex</taxon>
    </lineage>
</organism>
<reference evidence="9" key="1">
    <citation type="journal article" date="2012" name="Nat. Genet.">
        <title>Lifestyle transitions in plant pathogenic Colletotrichum fungi deciphered by genome and transcriptome analyses.</title>
        <authorList>
            <person name="O'Connell R.J."/>
            <person name="Thon M.R."/>
            <person name="Hacquard S."/>
            <person name="Amyotte S.G."/>
            <person name="Kleemann J."/>
            <person name="Torres M.F."/>
            <person name="Damm U."/>
            <person name="Buiate E.A."/>
            <person name="Epstein L."/>
            <person name="Alkan N."/>
            <person name="Altmueller J."/>
            <person name="Alvarado-Balderrama L."/>
            <person name="Bauser C.A."/>
            <person name="Becker C."/>
            <person name="Birren B.W."/>
            <person name="Chen Z."/>
            <person name="Choi J."/>
            <person name="Crouch J.A."/>
            <person name="Duvick J.P."/>
            <person name="Farman M.A."/>
            <person name="Gan P."/>
            <person name="Heiman D."/>
            <person name="Henrissat B."/>
            <person name="Howard R.J."/>
            <person name="Kabbage M."/>
            <person name="Koch C."/>
            <person name="Kracher B."/>
            <person name="Kubo Y."/>
            <person name="Law A.D."/>
            <person name="Lebrun M.-H."/>
            <person name="Lee Y.-H."/>
            <person name="Miyara I."/>
            <person name="Moore N."/>
            <person name="Neumann U."/>
            <person name="Nordstroem K."/>
            <person name="Panaccione D.G."/>
            <person name="Panstruga R."/>
            <person name="Place M."/>
            <person name="Proctor R.H."/>
            <person name="Prusky D."/>
            <person name="Rech G."/>
            <person name="Reinhardt R."/>
            <person name="Rollins J.A."/>
            <person name="Rounsley S."/>
            <person name="Schardl C.L."/>
            <person name="Schwartz D.C."/>
            <person name="Shenoy N."/>
            <person name="Shirasu K."/>
            <person name="Sikhakolli U.R."/>
            <person name="Stueber K."/>
            <person name="Sukno S.A."/>
            <person name="Sweigard J.A."/>
            <person name="Takano Y."/>
            <person name="Takahara H."/>
            <person name="Trail F."/>
            <person name="van der Does H.C."/>
            <person name="Voll L.M."/>
            <person name="Will I."/>
            <person name="Young S."/>
            <person name="Zeng Q."/>
            <person name="Zhang J."/>
            <person name="Zhou S."/>
            <person name="Dickman M.B."/>
            <person name="Schulze-Lefert P."/>
            <person name="Ver Loren van Themaat E."/>
            <person name="Ma L.-J."/>
            <person name="Vaillancourt L.J."/>
        </authorList>
    </citation>
    <scope>NUCLEOTIDE SEQUENCE [LARGE SCALE GENOMIC DNA]</scope>
    <source>
        <strain evidence="9">IMI 349063</strain>
    </source>
</reference>
<dbReference type="HOGENOM" id="CLU_001265_32_2_1"/>
<feature type="transmembrane region" description="Helical" evidence="7">
    <location>
        <begin position="45"/>
        <end position="65"/>
    </location>
</feature>